<proteinExistence type="inferred from homology"/>
<protein>
    <recommendedName>
        <fullName evidence="2">Glycosylation-dependent cell adhesion molecule 1</fullName>
    </recommendedName>
</protein>
<reference evidence="9" key="1">
    <citation type="submission" date="2025-08" db="UniProtKB">
        <authorList>
            <consortium name="RefSeq"/>
        </authorList>
    </citation>
    <scope>IDENTIFICATION</scope>
</reference>
<dbReference type="Pfam" id="PF05242">
    <property type="entry name" value="GLYCAM-1"/>
    <property type="match status" value="1"/>
</dbReference>
<gene>
    <name evidence="9" type="primary">LOC101995368</name>
</gene>
<dbReference type="RefSeq" id="XP_005354072.1">
    <property type="nucleotide sequence ID" value="XM_005354015.1"/>
</dbReference>
<keyword evidence="8" id="KW-1185">Reference proteome</keyword>
<sequence length="140" mass="14988">MNFFTVLLFASLATTSLAVLPGSEDELHVKTQHTTAVPASQSAPTSHISKESTSSNDSSKEQSIFREESVSRDNVLIECTKSKSQKAQARLRSGASQLEETIEPIASTEGKLTKLNMAMGKNLGKITEESMGGANDIARS</sequence>
<evidence type="ECO:0000256" key="4">
    <source>
        <dbReference type="ARBA" id="ARBA00022729"/>
    </source>
</evidence>
<evidence type="ECO:0000256" key="1">
    <source>
        <dbReference type="ARBA" id="ARBA00006292"/>
    </source>
</evidence>
<dbReference type="Proteomes" id="UP000694915">
    <property type="component" value="Chromosome 15"/>
</dbReference>
<feature type="compositionally biased region" description="Polar residues" evidence="6">
    <location>
        <begin position="33"/>
        <end position="47"/>
    </location>
</feature>
<evidence type="ECO:0000313" key="8">
    <source>
        <dbReference type="Proteomes" id="UP000694915"/>
    </source>
</evidence>
<name>A0ABM0KWA4_MICOH</name>
<feature type="region of interest" description="Disordered" evidence="6">
    <location>
        <begin position="33"/>
        <end position="69"/>
    </location>
</feature>
<comment type="similarity">
    <text evidence="1">Belongs to the PP3/GlyCAM-1 family.</text>
</comment>
<keyword evidence="3" id="KW-0597">Phosphoprotein</keyword>
<evidence type="ECO:0000256" key="3">
    <source>
        <dbReference type="ARBA" id="ARBA00022553"/>
    </source>
</evidence>
<dbReference type="InterPro" id="IPR007906">
    <property type="entry name" value="GLYCAM-1"/>
</dbReference>
<feature type="compositionally biased region" description="Basic and acidic residues" evidence="6">
    <location>
        <begin position="58"/>
        <end position="69"/>
    </location>
</feature>
<organism evidence="8 9">
    <name type="scientific">Microtus ochrogaster</name>
    <name type="common">Prairie vole</name>
    <dbReference type="NCBI Taxonomy" id="79684"/>
    <lineage>
        <taxon>Eukaryota</taxon>
        <taxon>Metazoa</taxon>
        <taxon>Chordata</taxon>
        <taxon>Craniata</taxon>
        <taxon>Vertebrata</taxon>
        <taxon>Euteleostomi</taxon>
        <taxon>Mammalia</taxon>
        <taxon>Eutheria</taxon>
        <taxon>Euarchontoglires</taxon>
        <taxon>Glires</taxon>
        <taxon>Rodentia</taxon>
        <taxon>Myomorpha</taxon>
        <taxon>Muroidea</taxon>
        <taxon>Cricetidae</taxon>
        <taxon>Arvicolinae</taxon>
        <taxon>Microtus</taxon>
    </lineage>
</organism>
<keyword evidence="4 7" id="KW-0732">Signal</keyword>
<evidence type="ECO:0000256" key="5">
    <source>
        <dbReference type="ARBA" id="ARBA00023180"/>
    </source>
</evidence>
<evidence type="ECO:0000313" key="9">
    <source>
        <dbReference type="RefSeq" id="XP_005354072.1"/>
    </source>
</evidence>
<dbReference type="GeneID" id="101995368"/>
<keyword evidence="5" id="KW-0325">Glycoprotein</keyword>
<feature type="signal peptide" evidence="7">
    <location>
        <begin position="1"/>
        <end position="18"/>
    </location>
</feature>
<evidence type="ECO:0000256" key="2">
    <source>
        <dbReference type="ARBA" id="ARBA00017339"/>
    </source>
</evidence>
<evidence type="ECO:0000256" key="6">
    <source>
        <dbReference type="SAM" id="MobiDB-lite"/>
    </source>
</evidence>
<feature type="chain" id="PRO_5045985198" description="Glycosylation-dependent cell adhesion molecule 1" evidence="7">
    <location>
        <begin position="19"/>
        <end position="140"/>
    </location>
</feature>
<accession>A0ABM0KWA4</accession>
<evidence type="ECO:0000256" key="7">
    <source>
        <dbReference type="SAM" id="SignalP"/>
    </source>
</evidence>